<organism evidence="2 3">
    <name type="scientific">Aquiflexum balticum DSM 16537</name>
    <dbReference type="NCBI Taxonomy" id="758820"/>
    <lineage>
        <taxon>Bacteria</taxon>
        <taxon>Pseudomonadati</taxon>
        <taxon>Bacteroidota</taxon>
        <taxon>Cytophagia</taxon>
        <taxon>Cytophagales</taxon>
        <taxon>Cyclobacteriaceae</taxon>
        <taxon>Aquiflexum</taxon>
    </lineage>
</organism>
<feature type="domain" description="Neutral/alkaline non-lysosomal ceramidase N-terminal" evidence="1">
    <location>
        <begin position="90"/>
        <end position="268"/>
    </location>
</feature>
<dbReference type="STRING" id="758820.SAMN00777080_0840"/>
<keyword evidence="3" id="KW-1185">Reference proteome</keyword>
<dbReference type="RefSeq" id="WP_084119119.1">
    <property type="nucleotide sequence ID" value="NZ_LT838813.1"/>
</dbReference>
<dbReference type="InterPro" id="IPR031329">
    <property type="entry name" value="NEUT/ALK_ceramidase_N"/>
</dbReference>
<dbReference type="Pfam" id="PF04734">
    <property type="entry name" value="Ceramidase_alk"/>
    <property type="match status" value="1"/>
</dbReference>
<name>A0A1W2H067_9BACT</name>
<gene>
    <name evidence="2" type="ORF">SAMN00777080_0840</name>
</gene>
<accession>A0A1W2H067</accession>
<reference evidence="3" key="1">
    <citation type="submission" date="2017-04" db="EMBL/GenBank/DDBJ databases">
        <authorList>
            <person name="Varghese N."/>
            <person name="Submissions S."/>
        </authorList>
    </citation>
    <scope>NUCLEOTIDE SEQUENCE [LARGE SCALE GENOMIC DNA]</scope>
    <source>
        <strain evidence="3">DSM 16537</strain>
    </source>
</reference>
<dbReference type="AlphaFoldDB" id="A0A1W2H067"/>
<evidence type="ECO:0000313" key="3">
    <source>
        <dbReference type="Proteomes" id="UP000192333"/>
    </source>
</evidence>
<proteinExistence type="predicted"/>
<protein>
    <submittedName>
        <fullName evidence="2">Neutral/alkaline non-lysosomal ceramidase, N-terminal</fullName>
    </submittedName>
</protein>
<evidence type="ECO:0000259" key="1">
    <source>
        <dbReference type="Pfam" id="PF04734"/>
    </source>
</evidence>
<evidence type="ECO:0000313" key="2">
    <source>
        <dbReference type="EMBL" id="SMD42293.1"/>
    </source>
</evidence>
<dbReference type="OrthoDB" id="926204at2"/>
<sequence>MMQRKIAHKVFKTFAWIFGVVVFLALVTLTKVDWRDYRDMEYYDQTMSHLDTLKYKTKKGDIWLAGWSSLNVTPDTPAKLLGYKPRGKYQFVQDSSFVKSLVIGNGNSTVAFVNYELMIVHPFLQEKINTAIKKENLPLDYVYFTATHTHSGMGGYIPGLVSKLALGGIDKTIVSLLTDKTIEGLKKAISVKDTVEIFFQKSRADTLVANRLIKEDPVDPYIRQIIFEKKNGMKGSFMTFSAHPTILNSKFMGLSGDYPHYLTKMMEDSGYDFSLFAAGTVGSHRPVTNGKAPEDVTDYAKALHLNLEGNIEKTTIINQSNISMAQLPLNLRKAHFRIREKTRVRPWIFNALLGDTNPHFDIIQIGNVLMISSSGEISGVFMADWEAFAKDRGLELIITCFNGGYIGYITPDEYYNYPLYEVRDMNWYGPYNGAYFDEIIRKLIDKAG</sequence>
<dbReference type="EMBL" id="LT838813">
    <property type="protein sequence ID" value="SMD42293.1"/>
    <property type="molecule type" value="Genomic_DNA"/>
</dbReference>
<dbReference type="Proteomes" id="UP000192333">
    <property type="component" value="Chromosome I"/>
</dbReference>